<sequence>MGCSKCKNPLLAEDELSCVICGRKFHFGCAGMYERNYRRLIPSAKSSWKCNSCLNNSSISGTNDNISDSNDQLIGNPASDDPSTASLKCLLTQFSAEIRDQAQSNKDELKGLITSLGSKVDACVAGLQSLTTRVDKIKNDFDTKYAAVNERLNTLESAGSDPSGSRECPLNVEDSMAEIEERRRRASNVILFDIPESATADAVGAAGDDLRAIEEALSKLKPEFSGLVDRFFRIGRVNQDKVRPLKVIFDSPSTATKVLATNRATHPRLLSISSDKTPTQQAYLTKLRNTLKSRMEAGENNLTIRYVSGVPRIVTLSSNHLPSQQSKNGNPKQPQERP</sequence>
<evidence type="ECO:0000256" key="3">
    <source>
        <dbReference type="ARBA" id="ARBA00022833"/>
    </source>
</evidence>
<dbReference type="SUPFAM" id="SSF57903">
    <property type="entry name" value="FYVE/PHD zinc finger"/>
    <property type="match status" value="1"/>
</dbReference>
<evidence type="ECO:0000256" key="2">
    <source>
        <dbReference type="ARBA" id="ARBA00022771"/>
    </source>
</evidence>
<dbReference type="InterPro" id="IPR011011">
    <property type="entry name" value="Znf_FYVE_PHD"/>
</dbReference>
<keyword evidence="3" id="KW-0862">Zinc</keyword>
<evidence type="ECO:0000259" key="5">
    <source>
        <dbReference type="SMART" id="SM00249"/>
    </source>
</evidence>
<protein>
    <recommendedName>
        <fullName evidence="5">Zinc finger PHD-type domain-containing protein</fullName>
    </recommendedName>
</protein>
<dbReference type="Proteomes" id="UP000466442">
    <property type="component" value="Unassembled WGS sequence"/>
</dbReference>
<dbReference type="Gene3D" id="3.30.40.10">
    <property type="entry name" value="Zinc/RING finger domain, C3HC4 (zinc finger)"/>
    <property type="match status" value="1"/>
</dbReference>
<feature type="region of interest" description="Disordered" evidence="4">
    <location>
        <begin position="317"/>
        <end position="338"/>
    </location>
</feature>
<gene>
    <name evidence="6" type="ORF">GE061_003780</name>
</gene>
<evidence type="ECO:0000256" key="4">
    <source>
        <dbReference type="SAM" id="MobiDB-lite"/>
    </source>
</evidence>
<dbReference type="OrthoDB" id="6596241at2759"/>
<organism evidence="6 7">
    <name type="scientific">Apolygus lucorum</name>
    <name type="common">Small green plant bug</name>
    <name type="synonym">Lygocoris lucorum</name>
    <dbReference type="NCBI Taxonomy" id="248454"/>
    <lineage>
        <taxon>Eukaryota</taxon>
        <taxon>Metazoa</taxon>
        <taxon>Ecdysozoa</taxon>
        <taxon>Arthropoda</taxon>
        <taxon>Hexapoda</taxon>
        <taxon>Insecta</taxon>
        <taxon>Pterygota</taxon>
        <taxon>Neoptera</taxon>
        <taxon>Paraneoptera</taxon>
        <taxon>Hemiptera</taxon>
        <taxon>Heteroptera</taxon>
        <taxon>Panheteroptera</taxon>
        <taxon>Cimicomorpha</taxon>
        <taxon>Miridae</taxon>
        <taxon>Mirini</taxon>
        <taxon>Apolygus</taxon>
    </lineage>
</organism>
<dbReference type="InterPro" id="IPR001965">
    <property type="entry name" value="Znf_PHD"/>
</dbReference>
<feature type="domain" description="Zinc finger PHD-type" evidence="5">
    <location>
        <begin position="2"/>
        <end position="54"/>
    </location>
</feature>
<dbReference type="CDD" id="cd15489">
    <property type="entry name" value="PHD_SF"/>
    <property type="match status" value="1"/>
</dbReference>
<evidence type="ECO:0000313" key="6">
    <source>
        <dbReference type="EMBL" id="KAF6203362.1"/>
    </source>
</evidence>
<proteinExistence type="predicted"/>
<dbReference type="GO" id="GO:0008270">
    <property type="term" value="F:zinc ion binding"/>
    <property type="evidence" value="ECO:0007669"/>
    <property type="project" value="UniProtKB-KW"/>
</dbReference>
<evidence type="ECO:0000256" key="1">
    <source>
        <dbReference type="ARBA" id="ARBA00022723"/>
    </source>
</evidence>
<keyword evidence="7" id="KW-1185">Reference proteome</keyword>
<evidence type="ECO:0000313" key="7">
    <source>
        <dbReference type="Proteomes" id="UP000466442"/>
    </source>
</evidence>
<dbReference type="AlphaFoldDB" id="A0A8S9X304"/>
<reference evidence="6" key="1">
    <citation type="journal article" date="2021" name="Mol. Ecol. Resour.">
        <title>Apolygus lucorum genome provides insights into omnivorousness and mesophyll feeding.</title>
        <authorList>
            <person name="Liu Y."/>
            <person name="Liu H."/>
            <person name="Wang H."/>
            <person name="Huang T."/>
            <person name="Liu B."/>
            <person name="Yang B."/>
            <person name="Yin L."/>
            <person name="Li B."/>
            <person name="Zhang Y."/>
            <person name="Zhang S."/>
            <person name="Jiang F."/>
            <person name="Zhang X."/>
            <person name="Ren Y."/>
            <person name="Wang B."/>
            <person name="Wang S."/>
            <person name="Lu Y."/>
            <person name="Wu K."/>
            <person name="Fan W."/>
            <person name="Wang G."/>
        </authorList>
    </citation>
    <scope>NUCLEOTIDE SEQUENCE</scope>
    <source>
        <strain evidence="6">12Hb</strain>
    </source>
</reference>
<dbReference type="EMBL" id="WIXP02000011">
    <property type="protein sequence ID" value="KAF6203362.1"/>
    <property type="molecule type" value="Genomic_DNA"/>
</dbReference>
<keyword evidence="2" id="KW-0863">Zinc-finger</keyword>
<dbReference type="PANTHER" id="PTHR37445">
    <property type="entry name" value="PROTEIN CBG24663"/>
    <property type="match status" value="1"/>
</dbReference>
<keyword evidence="1" id="KW-0479">Metal-binding</keyword>
<comment type="caution">
    <text evidence="6">The sequence shown here is derived from an EMBL/GenBank/DDBJ whole genome shotgun (WGS) entry which is preliminary data.</text>
</comment>
<dbReference type="InterPro" id="IPR013083">
    <property type="entry name" value="Znf_RING/FYVE/PHD"/>
</dbReference>
<dbReference type="SMART" id="SM00249">
    <property type="entry name" value="PHD"/>
    <property type="match status" value="1"/>
</dbReference>
<dbReference type="PANTHER" id="PTHR37445:SF3">
    <property type="entry name" value="ZINC FINGER PHD-TYPE DOMAIN-CONTAINING PROTEIN"/>
    <property type="match status" value="1"/>
</dbReference>
<name>A0A8S9X304_APOLU</name>
<accession>A0A8S9X304</accession>